<dbReference type="Pfam" id="PF00646">
    <property type="entry name" value="F-box"/>
    <property type="match status" value="1"/>
</dbReference>
<dbReference type="InterPro" id="IPR017451">
    <property type="entry name" value="F-box-assoc_interact_dom"/>
</dbReference>
<sequence>MSDNLPFELQSEIIKRLPVIPLIRFRSVSKAWKSLIDSSDFTADYTGKVQHLLVNYYHYPRNDHKYVLIVDDHTFPQHKVSPTPPELVNMLKCCRLIGSSHGLLCLYGYYRDSHFPETEMSVLWNIQIRKAVAVVLPNPRGHLGFGVCSYTNDPKIVNIRPYSRWRDSESISCIPWQVEIFNLSTGAWRSLYNNLPRKSVELFRSQVVIDGLLYWLATDKIAIDGGLRSCNLIVSFDITSEEFGEVNLPDTLAHDRSRSNLYISKLRKSLVVIESDGVEKTPTFIVWMMGDGNSKSLTKLFSIYTPDVSILGVLEFRESGEPILEISEHDLVYSVYDSSLVVYEPYSKHITNLGIDGKNLVLSASSYMETLLLHDQPNFVIYDKGKRSILKQRAVKSRRLSKHTSKKLNLCNSR</sequence>
<protein>
    <recommendedName>
        <fullName evidence="1">F-box domain-containing protein</fullName>
    </recommendedName>
</protein>
<accession>A0AAP0H726</accession>
<dbReference type="PROSITE" id="PS50181">
    <property type="entry name" value="FBOX"/>
    <property type="match status" value="1"/>
</dbReference>
<reference evidence="2 3" key="1">
    <citation type="submission" date="2024-04" db="EMBL/GenBank/DDBJ databases">
        <title>The reference genome of an endangered Asteraceae, Deinandra increscens subsp. villosa, native to the Central Coast of California.</title>
        <authorList>
            <person name="Guilliams M."/>
            <person name="Hasenstab-Lehman K."/>
            <person name="Meyer R."/>
            <person name="Mcevoy S."/>
        </authorList>
    </citation>
    <scope>NUCLEOTIDE SEQUENCE [LARGE SCALE GENOMIC DNA]</scope>
    <source>
        <tissue evidence="2">Leaf</tissue>
    </source>
</reference>
<evidence type="ECO:0000259" key="1">
    <source>
        <dbReference type="PROSITE" id="PS50181"/>
    </source>
</evidence>
<dbReference type="InterPro" id="IPR036047">
    <property type="entry name" value="F-box-like_dom_sf"/>
</dbReference>
<evidence type="ECO:0000313" key="2">
    <source>
        <dbReference type="EMBL" id="KAK9077308.1"/>
    </source>
</evidence>
<dbReference type="AlphaFoldDB" id="A0AAP0H726"/>
<name>A0AAP0H726_9ASTR</name>
<dbReference type="Pfam" id="PF07734">
    <property type="entry name" value="FBA_1"/>
    <property type="match status" value="1"/>
</dbReference>
<dbReference type="InterPro" id="IPR001810">
    <property type="entry name" value="F-box_dom"/>
</dbReference>
<keyword evidence="3" id="KW-1185">Reference proteome</keyword>
<dbReference type="EMBL" id="JBCNJP010000007">
    <property type="protein sequence ID" value="KAK9077308.1"/>
    <property type="molecule type" value="Genomic_DNA"/>
</dbReference>
<dbReference type="SUPFAM" id="SSF81383">
    <property type="entry name" value="F-box domain"/>
    <property type="match status" value="1"/>
</dbReference>
<dbReference type="InterPro" id="IPR050796">
    <property type="entry name" value="SCF_F-box_component"/>
</dbReference>
<feature type="domain" description="F-box" evidence="1">
    <location>
        <begin position="1"/>
        <end position="45"/>
    </location>
</feature>
<dbReference type="Proteomes" id="UP001408789">
    <property type="component" value="Unassembled WGS sequence"/>
</dbReference>
<organism evidence="2 3">
    <name type="scientific">Deinandra increscens subsp. villosa</name>
    <dbReference type="NCBI Taxonomy" id="3103831"/>
    <lineage>
        <taxon>Eukaryota</taxon>
        <taxon>Viridiplantae</taxon>
        <taxon>Streptophyta</taxon>
        <taxon>Embryophyta</taxon>
        <taxon>Tracheophyta</taxon>
        <taxon>Spermatophyta</taxon>
        <taxon>Magnoliopsida</taxon>
        <taxon>eudicotyledons</taxon>
        <taxon>Gunneridae</taxon>
        <taxon>Pentapetalae</taxon>
        <taxon>asterids</taxon>
        <taxon>campanulids</taxon>
        <taxon>Asterales</taxon>
        <taxon>Asteraceae</taxon>
        <taxon>Asteroideae</taxon>
        <taxon>Heliantheae alliance</taxon>
        <taxon>Madieae</taxon>
        <taxon>Madiinae</taxon>
        <taxon>Deinandra</taxon>
    </lineage>
</organism>
<proteinExistence type="predicted"/>
<dbReference type="NCBIfam" id="TIGR01640">
    <property type="entry name" value="F_box_assoc_1"/>
    <property type="match status" value="1"/>
</dbReference>
<dbReference type="PANTHER" id="PTHR31672:SF10">
    <property type="entry name" value="F-BOX DOMAIN-CONTAINING PROTEIN"/>
    <property type="match status" value="1"/>
</dbReference>
<dbReference type="CDD" id="cd22157">
    <property type="entry name" value="F-box_AtFBW1-like"/>
    <property type="match status" value="1"/>
</dbReference>
<evidence type="ECO:0000313" key="3">
    <source>
        <dbReference type="Proteomes" id="UP001408789"/>
    </source>
</evidence>
<gene>
    <name evidence="2" type="ORF">SSX86_005645</name>
</gene>
<dbReference type="PANTHER" id="PTHR31672">
    <property type="entry name" value="BNACNNG10540D PROTEIN"/>
    <property type="match status" value="1"/>
</dbReference>
<comment type="caution">
    <text evidence="2">The sequence shown here is derived from an EMBL/GenBank/DDBJ whole genome shotgun (WGS) entry which is preliminary data.</text>
</comment>
<dbReference type="InterPro" id="IPR006527">
    <property type="entry name" value="F-box-assoc_dom_typ1"/>
</dbReference>
<dbReference type="SMART" id="SM00256">
    <property type="entry name" value="FBOX"/>
    <property type="match status" value="1"/>
</dbReference>